<keyword evidence="8" id="KW-1185">Reference proteome</keyword>
<evidence type="ECO:0000256" key="3">
    <source>
        <dbReference type="ARBA" id="ARBA00023125"/>
    </source>
</evidence>
<dbReference type="PANTHER" id="PTHR46910:SF20">
    <property type="entry name" value="ZN(II)2CYS6 TRANSCRIPTION FACTOR (EUROFUNG)-RELATED"/>
    <property type="match status" value="1"/>
</dbReference>
<evidence type="ECO:0000313" key="8">
    <source>
        <dbReference type="Proteomes" id="UP000184383"/>
    </source>
</evidence>
<evidence type="ECO:0000256" key="2">
    <source>
        <dbReference type="ARBA" id="ARBA00023015"/>
    </source>
</evidence>
<dbReference type="OrthoDB" id="4116913at2759"/>
<dbReference type="GO" id="GO:0000981">
    <property type="term" value="F:DNA-binding transcription factor activity, RNA polymerase II-specific"/>
    <property type="evidence" value="ECO:0007669"/>
    <property type="project" value="InterPro"/>
</dbReference>
<dbReference type="RefSeq" id="XP_040691509.1">
    <property type="nucleotide sequence ID" value="XM_040837511.1"/>
</dbReference>
<keyword evidence="2" id="KW-0805">Transcription regulation</keyword>
<evidence type="ECO:0000256" key="4">
    <source>
        <dbReference type="ARBA" id="ARBA00023163"/>
    </source>
</evidence>
<dbReference type="InterPro" id="IPR050987">
    <property type="entry name" value="AtrR-like"/>
</dbReference>
<dbReference type="CDD" id="cd00067">
    <property type="entry name" value="GAL4"/>
    <property type="match status" value="1"/>
</dbReference>
<evidence type="ECO:0000256" key="1">
    <source>
        <dbReference type="ARBA" id="ARBA00022723"/>
    </source>
</evidence>
<organism evidence="7 8">
    <name type="scientific">Aspergillus wentii DTO 134E9</name>
    <dbReference type="NCBI Taxonomy" id="1073089"/>
    <lineage>
        <taxon>Eukaryota</taxon>
        <taxon>Fungi</taxon>
        <taxon>Dikarya</taxon>
        <taxon>Ascomycota</taxon>
        <taxon>Pezizomycotina</taxon>
        <taxon>Eurotiomycetes</taxon>
        <taxon>Eurotiomycetidae</taxon>
        <taxon>Eurotiales</taxon>
        <taxon>Aspergillaceae</taxon>
        <taxon>Aspergillus</taxon>
        <taxon>Aspergillus subgen. Cremei</taxon>
    </lineage>
</organism>
<name>A0A1L9RSH6_ASPWE</name>
<dbReference type="Gene3D" id="4.10.240.10">
    <property type="entry name" value="Zn(2)-C6 fungal-type DNA-binding domain"/>
    <property type="match status" value="1"/>
</dbReference>
<dbReference type="AlphaFoldDB" id="A0A1L9RSH6"/>
<dbReference type="CDD" id="cd12148">
    <property type="entry name" value="fungal_TF_MHR"/>
    <property type="match status" value="1"/>
</dbReference>
<dbReference type="Pfam" id="PF04082">
    <property type="entry name" value="Fungal_trans"/>
    <property type="match status" value="1"/>
</dbReference>
<dbReference type="PANTHER" id="PTHR46910">
    <property type="entry name" value="TRANSCRIPTION FACTOR PDR1"/>
    <property type="match status" value="1"/>
</dbReference>
<protein>
    <recommendedName>
        <fullName evidence="6">Zn(2)-C6 fungal-type domain-containing protein</fullName>
    </recommendedName>
</protein>
<dbReference type="GO" id="GO:0003677">
    <property type="term" value="F:DNA binding"/>
    <property type="evidence" value="ECO:0007669"/>
    <property type="project" value="UniProtKB-KW"/>
</dbReference>
<evidence type="ECO:0000313" key="7">
    <source>
        <dbReference type="EMBL" id="OJJ37833.1"/>
    </source>
</evidence>
<accession>A0A1L9RSH6</accession>
<dbReference type="PROSITE" id="PS00463">
    <property type="entry name" value="ZN2_CY6_FUNGAL_1"/>
    <property type="match status" value="1"/>
</dbReference>
<dbReference type="Proteomes" id="UP000184383">
    <property type="component" value="Unassembled WGS sequence"/>
</dbReference>
<dbReference type="EMBL" id="KV878211">
    <property type="protein sequence ID" value="OJJ37833.1"/>
    <property type="molecule type" value="Genomic_DNA"/>
</dbReference>
<gene>
    <name evidence="7" type="ORF">ASPWEDRAFT_50880</name>
</gene>
<dbReference type="SUPFAM" id="SSF57701">
    <property type="entry name" value="Zn2/Cys6 DNA-binding domain"/>
    <property type="match status" value="1"/>
</dbReference>
<evidence type="ECO:0000259" key="6">
    <source>
        <dbReference type="PROSITE" id="PS50048"/>
    </source>
</evidence>
<keyword evidence="3" id="KW-0238">DNA-binding</keyword>
<dbReference type="SMART" id="SM00066">
    <property type="entry name" value="GAL4"/>
    <property type="match status" value="1"/>
</dbReference>
<keyword evidence="1" id="KW-0479">Metal-binding</keyword>
<reference evidence="8" key="1">
    <citation type="journal article" date="2017" name="Genome Biol.">
        <title>Comparative genomics reveals high biological diversity and specific adaptations in the industrially and medically important fungal genus Aspergillus.</title>
        <authorList>
            <person name="de Vries R.P."/>
            <person name="Riley R."/>
            <person name="Wiebenga A."/>
            <person name="Aguilar-Osorio G."/>
            <person name="Amillis S."/>
            <person name="Uchima C.A."/>
            <person name="Anderluh G."/>
            <person name="Asadollahi M."/>
            <person name="Askin M."/>
            <person name="Barry K."/>
            <person name="Battaglia E."/>
            <person name="Bayram O."/>
            <person name="Benocci T."/>
            <person name="Braus-Stromeyer S.A."/>
            <person name="Caldana C."/>
            <person name="Canovas D."/>
            <person name="Cerqueira G.C."/>
            <person name="Chen F."/>
            <person name="Chen W."/>
            <person name="Choi C."/>
            <person name="Clum A."/>
            <person name="Dos Santos R.A."/>
            <person name="Damasio A.R."/>
            <person name="Diallinas G."/>
            <person name="Emri T."/>
            <person name="Fekete E."/>
            <person name="Flipphi M."/>
            <person name="Freyberg S."/>
            <person name="Gallo A."/>
            <person name="Gournas C."/>
            <person name="Habgood R."/>
            <person name="Hainaut M."/>
            <person name="Harispe M.L."/>
            <person name="Henrissat B."/>
            <person name="Hilden K.S."/>
            <person name="Hope R."/>
            <person name="Hossain A."/>
            <person name="Karabika E."/>
            <person name="Karaffa L."/>
            <person name="Karanyi Z."/>
            <person name="Krasevec N."/>
            <person name="Kuo A."/>
            <person name="Kusch H."/>
            <person name="LaButti K."/>
            <person name="Lagendijk E.L."/>
            <person name="Lapidus A."/>
            <person name="Levasseur A."/>
            <person name="Lindquist E."/>
            <person name="Lipzen A."/>
            <person name="Logrieco A.F."/>
            <person name="MacCabe A."/>
            <person name="Maekelae M.R."/>
            <person name="Malavazi I."/>
            <person name="Melin P."/>
            <person name="Meyer V."/>
            <person name="Mielnichuk N."/>
            <person name="Miskei M."/>
            <person name="Molnar A.P."/>
            <person name="Mule G."/>
            <person name="Ngan C.Y."/>
            <person name="Orejas M."/>
            <person name="Orosz E."/>
            <person name="Ouedraogo J.P."/>
            <person name="Overkamp K.M."/>
            <person name="Park H.-S."/>
            <person name="Perrone G."/>
            <person name="Piumi F."/>
            <person name="Punt P.J."/>
            <person name="Ram A.F."/>
            <person name="Ramon A."/>
            <person name="Rauscher S."/>
            <person name="Record E."/>
            <person name="Riano-Pachon D.M."/>
            <person name="Robert V."/>
            <person name="Roehrig J."/>
            <person name="Ruller R."/>
            <person name="Salamov A."/>
            <person name="Salih N.S."/>
            <person name="Samson R.A."/>
            <person name="Sandor E."/>
            <person name="Sanguinetti M."/>
            <person name="Schuetze T."/>
            <person name="Sepcic K."/>
            <person name="Shelest E."/>
            <person name="Sherlock G."/>
            <person name="Sophianopoulou V."/>
            <person name="Squina F.M."/>
            <person name="Sun H."/>
            <person name="Susca A."/>
            <person name="Todd R.B."/>
            <person name="Tsang A."/>
            <person name="Unkles S.E."/>
            <person name="van de Wiele N."/>
            <person name="van Rossen-Uffink D."/>
            <person name="Oliveira J.V."/>
            <person name="Vesth T.C."/>
            <person name="Visser J."/>
            <person name="Yu J.-H."/>
            <person name="Zhou M."/>
            <person name="Andersen M.R."/>
            <person name="Archer D.B."/>
            <person name="Baker S.E."/>
            <person name="Benoit I."/>
            <person name="Brakhage A.A."/>
            <person name="Braus G.H."/>
            <person name="Fischer R."/>
            <person name="Frisvad J.C."/>
            <person name="Goldman G.H."/>
            <person name="Houbraken J."/>
            <person name="Oakley B."/>
            <person name="Pocsi I."/>
            <person name="Scazzocchio C."/>
            <person name="Seiboth B."/>
            <person name="vanKuyk P.A."/>
            <person name="Wortman J."/>
            <person name="Dyer P.S."/>
            <person name="Grigoriev I.V."/>
        </authorList>
    </citation>
    <scope>NUCLEOTIDE SEQUENCE [LARGE SCALE GENOMIC DNA]</scope>
    <source>
        <strain evidence="8">DTO 134E9</strain>
    </source>
</reference>
<dbReference type="InterPro" id="IPR001138">
    <property type="entry name" value="Zn2Cys6_DnaBD"/>
</dbReference>
<dbReference type="InterPro" id="IPR036864">
    <property type="entry name" value="Zn2-C6_fun-type_DNA-bd_sf"/>
</dbReference>
<keyword evidence="5" id="KW-0539">Nucleus</keyword>
<feature type="domain" description="Zn(2)-C6 fungal-type" evidence="6">
    <location>
        <begin position="16"/>
        <end position="46"/>
    </location>
</feature>
<proteinExistence type="predicted"/>
<sequence>MVRSALAPRGGRTRSACDLCRHKKIRCDGVKPACETCRCAGVFCTFTTPEPQPHKSVREQLSDSKARVRQLEEALVAQGYHLPDLQAFYSPAPPLLRNTSEFDAAIEAFQWHIAFCGPGVANTAERQSFYSNIYQHTGSVFNIDDFCHQVTRSFKWRYPNQPKTGSKPKWPTTYLVQQCIEYYSRNGLYSIFPIVDTEALQSLLNAGTLNQSQQTGRASNRACLVAFTAMISRIHRHDPVFAGTDSDGYMQAVLTLLPNLLMEDPDIRTLESILILALYLAPMGQPQSAELLLAVAIRVLLNLGGQRPIELIEGTPRDREHLRNLFWACYGPDKEMSIRKRQQPMLQDEDCDLELPAKYVLQSSDHQFLQKKLSADRLLYPSDLRLAMLKSKIHRFLYSDHARVQSDARRLQYIRELDQELSDLKASFPPRFQPDAYFATETTPDYSFHDLSMRGVGMHLDYYFCLGKIHEASSNTSMPSPTSWSLLPSSMELYYQAARSTLFYMNRVCHFVNPDTFW</sequence>
<dbReference type="STRING" id="1073089.A0A1L9RSH6"/>
<dbReference type="VEuPathDB" id="FungiDB:ASPWEDRAFT_50880"/>
<evidence type="ECO:0000256" key="5">
    <source>
        <dbReference type="ARBA" id="ARBA00023242"/>
    </source>
</evidence>
<dbReference type="GeneID" id="63753359"/>
<keyword evidence="4" id="KW-0804">Transcription</keyword>
<dbReference type="GO" id="GO:0006351">
    <property type="term" value="P:DNA-templated transcription"/>
    <property type="evidence" value="ECO:0007669"/>
    <property type="project" value="InterPro"/>
</dbReference>
<dbReference type="Pfam" id="PF00172">
    <property type="entry name" value="Zn_clus"/>
    <property type="match status" value="1"/>
</dbReference>
<dbReference type="GO" id="GO:0008270">
    <property type="term" value="F:zinc ion binding"/>
    <property type="evidence" value="ECO:0007669"/>
    <property type="project" value="InterPro"/>
</dbReference>
<dbReference type="SMART" id="SM00906">
    <property type="entry name" value="Fungal_trans"/>
    <property type="match status" value="1"/>
</dbReference>
<dbReference type="PROSITE" id="PS50048">
    <property type="entry name" value="ZN2_CY6_FUNGAL_2"/>
    <property type="match status" value="1"/>
</dbReference>
<dbReference type="InterPro" id="IPR007219">
    <property type="entry name" value="XnlR_reg_dom"/>
</dbReference>